<dbReference type="InterPro" id="IPR046030">
    <property type="entry name" value="DUF5988"/>
</dbReference>
<dbReference type="Proteomes" id="UP000653076">
    <property type="component" value="Unassembled WGS sequence"/>
</dbReference>
<evidence type="ECO:0000313" key="1">
    <source>
        <dbReference type="EMBL" id="GIJ26732.1"/>
    </source>
</evidence>
<name>A0ABQ4J9G6_9ACTN</name>
<evidence type="ECO:0000313" key="2">
    <source>
        <dbReference type="Proteomes" id="UP000653076"/>
    </source>
</evidence>
<dbReference type="RefSeq" id="WP_204034312.1">
    <property type="nucleotide sequence ID" value="NZ_BOPC01000024.1"/>
</dbReference>
<keyword evidence="2" id="KW-1185">Reference proteome</keyword>
<sequence length="76" mass="8917">MTERLQTGVVGRVRLVGGPSDLPDDDRFRLTSVDAYKVKVEHRGGYEHFERTDERYPHPDSEVIVYRWVTRTRIAE</sequence>
<gene>
    <name evidence="1" type="ORF">Vqi01_18940</name>
</gene>
<protein>
    <submittedName>
        <fullName evidence="1">Uncharacterized protein</fullName>
    </submittedName>
</protein>
<dbReference type="EMBL" id="BOPC01000024">
    <property type="protein sequence ID" value="GIJ26732.1"/>
    <property type="molecule type" value="Genomic_DNA"/>
</dbReference>
<proteinExistence type="predicted"/>
<dbReference type="Pfam" id="PF19450">
    <property type="entry name" value="DUF5988"/>
    <property type="match status" value="1"/>
</dbReference>
<accession>A0ABQ4J9G6</accession>
<comment type="caution">
    <text evidence="1">The sequence shown here is derived from an EMBL/GenBank/DDBJ whole genome shotgun (WGS) entry which is preliminary data.</text>
</comment>
<organism evidence="1 2">
    <name type="scientific">Micromonospora qiuiae</name>
    <dbReference type="NCBI Taxonomy" id="502268"/>
    <lineage>
        <taxon>Bacteria</taxon>
        <taxon>Bacillati</taxon>
        <taxon>Actinomycetota</taxon>
        <taxon>Actinomycetes</taxon>
        <taxon>Micromonosporales</taxon>
        <taxon>Micromonosporaceae</taxon>
        <taxon>Micromonospora</taxon>
    </lineage>
</organism>
<reference evidence="1 2" key="1">
    <citation type="submission" date="2021-01" db="EMBL/GenBank/DDBJ databases">
        <title>Whole genome shotgun sequence of Verrucosispora qiuiae NBRC 106684.</title>
        <authorList>
            <person name="Komaki H."/>
            <person name="Tamura T."/>
        </authorList>
    </citation>
    <scope>NUCLEOTIDE SEQUENCE [LARGE SCALE GENOMIC DNA]</scope>
    <source>
        <strain evidence="1 2">NBRC 106684</strain>
    </source>
</reference>